<gene>
    <name evidence="1" type="ORF">10F6_10</name>
</gene>
<reference evidence="1" key="1">
    <citation type="submission" date="2017-06" db="EMBL/GenBank/DDBJ databases">
        <title>Novel phages from South African skin metaviromes.</title>
        <authorList>
            <person name="van Zyl L.J."/>
            <person name="Abrahams Y."/>
            <person name="Stander E.A."/>
            <person name="Kirby B.M."/>
            <person name="Clavaud C."/>
            <person name="Farcet C."/>
            <person name="Breton L."/>
            <person name="Trindade M.I."/>
        </authorList>
    </citation>
    <scope>NUCLEOTIDE SEQUENCE</scope>
</reference>
<sequence length="104" mass="11670">MKSKDKISAFRKFSLEAYENDDDLFLIVNGSFVTGAPYPTNESNNTVQRNLHSLTDDLVDDAEPFQGLHLKNVTVTTGSTAFPLDHLFVYFDSIDAFSLMDKES</sequence>
<protein>
    <submittedName>
        <fullName evidence="1">Uncharacterized protein</fullName>
    </submittedName>
</protein>
<proteinExistence type="predicted"/>
<organism evidence="1">
    <name type="scientific">uncultured Caudovirales phage</name>
    <dbReference type="NCBI Taxonomy" id="2100421"/>
    <lineage>
        <taxon>Viruses</taxon>
        <taxon>Duplodnaviria</taxon>
        <taxon>Heunggongvirae</taxon>
        <taxon>Uroviricota</taxon>
        <taxon>Caudoviricetes</taxon>
        <taxon>Peduoviridae</taxon>
        <taxon>Maltschvirus</taxon>
        <taxon>Maltschvirus maltsch</taxon>
    </lineage>
</organism>
<accession>A0A2H4JBC2</accession>
<evidence type="ECO:0000313" key="1">
    <source>
        <dbReference type="EMBL" id="ASN71939.1"/>
    </source>
</evidence>
<name>A0A2H4JBC2_9CAUD</name>
<dbReference type="EMBL" id="MF417937">
    <property type="protein sequence ID" value="ASN71939.1"/>
    <property type="molecule type" value="Genomic_DNA"/>
</dbReference>